<protein>
    <recommendedName>
        <fullName evidence="4">Polysaccharide lyase</fullName>
    </recommendedName>
</protein>
<dbReference type="InterPro" id="IPR025975">
    <property type="entry name" value="Polysacc_lyase"/>
</dbReference>
<comment type="caution">
    <text evidence="2">The sequence shown here is derived from an EMBL/GenBank/DDBJ whole genome shotgun (WGS) entry which is preliminary data.</text>
</comment>
<dbReference type="EMBL" id="JAJVDC020000125">
    <property type="protein sequence ID" value="KAL1623035.1"/>
    <property type="molecule type" value="Genomic_DNA"/>
</dbReference>
<accession>A0ABR3SLK8</accession>
<keyword evidence="1" id="KW-0732">Signal</keyword>
<evidence type="ECO:0000313" key="2">
    <source>
        <dbReference type="EMBL" id="KAL1623035.1"/>
    </source>
</evidence>
<proteinExistence type="predicted"/>
<evidence type="ECO:0000313" key="3">
    <source>
        <dbReference type="Proteomes" id="UP001521116"/>
    </source>
</evidence>
<sequence>MAKFSFSLLLVLSALFSHTLAALLVDYNAARKDDPSKMGQLNLEAARDDKPDKNSADLYIKADTDFRGTKCAHFHRKKGDIRAEYHALNKKTEAGKTYFIGYSFALGATPDALMVWQWKEYVANAEGGSAGIPLSLEVRDGQLRFEYQASADAGRAVQWKTPVNTDTVYTVGIEIKAAASGGYARLWWNGQPVTFTTTKSTTVSGNMFPGRSDPKFGAYRGEAVEVDTYVYQVQIGNKKSELDDKFF</sequence>
<dbReference type="Pfam" id="PF14099">
    <property type="entry name" value="Polysacc_lyase"/>
    <property type="match status" value="1"/>
</dbReference>
<gene>
    <name evidence="2" type="ORF">SLS56_008446</name>
</gene>
<evidence type="ECO:0008006" key="4">
    <source>
        <dbReference type="Google" id="ProtNLM"/>
    </source>
</evidence>
<evidence type="ECO:0000256" key="1">
    <source>
        <dbReference type="SAM" id="SignalP"/>
    </source>
</evidence>
<keyword evidence="3" id="KW-1185">Reference proteome</keyword>
<name>A0ABR3SLK8_9PEZI</name>
<dbReference type="Gene3D" id="2.60.120.200">
    <property type="match status" value="1"/>
</dbReference>
<dbReference type="Proteomes" id="UP001521116">
    <property type="component" value="Unassembled WGS sequence"/>
</dbReference>
<feature type="chain" id="PRO_5046932839" description="Polysaccharide lyase" evidence="1">
    <location>
        <begin position="22"/>
        <end position="247"/>
    </location>
</feature>
<reference evidence="2 3" key="1">
    <citation type="submission" date="2024-02" db="EMBL/GenBank/DDBJ databases">
        <title>De novo assembly and annotation of 12 fungi associated with fruit tree decline syndrome in Ontario, Canada.</title>
        <authorList>
            <person name="Sulman M."/>
            <person name="Ellouze W."/>
            <person name="Ilyukhin E."/>
        </authorList>
    </citation>
    <scope>NUCLEOTIDE SEQUENCE [LARGE SCALE GENOMIC DNA]</scope>
    <source>
        <strain evidence="2 3">M1-105</strain>
    </source>
</reference>
<organism evidence="2 3">
    <name type="scientific">Neofusicoccum ribis</name>
    <dbReference type="NCBI Taxonomy" id="45134"/>
    <lineage>
        <taxon>Eukaryota</taxon>
        <taxon>Fungi</taxon>
        <taxon>Dikarya</taxon>
        <taxon>Ascomycota</taxon>
        <taxon>Pezizomycotina</taxon>
        <taxon>Dothideomycetes</taxon>
        <taxon>Dothideomycetes incertae sedis</taxon>
        <taxon>Botryosphaeriales</taxon>
        <taxon>Botryosphaeriaceae</taxon>
        <taxon>Neofusicoccum</taxon>
    </lineage>
</organism>
<feature type="signal peptide" evidence="1">
    <location>
        <begin position="1"/>
        <end position="21"/>
    </location>
</feature>